<evidence type="ECO:0000256" key="1">
    <source>
        <dbReference type="SAM" id="MobiDB-lite"/>
    </source>
</evidence>
<dbReference type="PANTHER" id="PTHR46033">
    <property type="entry name" value="PROTEIN MAIN-LIKE 2"/>
    <property type="match status" value="1"/>
</dbReference>
<protein>
    <recommendedName>
        <fullName evidence="2">Aminotransferase-like plant mobile domain-containing protein</fullName>
    </recommendedName>
</protein>
<feature type="compositionally biased region" description="Polar residues" evidence="1">
    <location>
        <begin position="193"/>
        <end position="202"/>
    </location>
</feature>
<accession>A0ABU6XEN9</accession>
<evidence type="ECO:0000313" key="3">
    <source>
        <dbReference type="EMBL" id="MED6196019.1"/>
    </source>
</evidence>
<name>A0ABU6XEN9_9FABA</name>
<organism evidence="3 4">
    <name type="scientific">Stylosanthes scabra</name>
    <dbReference type="NCBI Taxonomy" id="79078"/>
    <lineage>
        <taxon>Eukaryota</taxon>
        <taxon>Viridiplantae</taxon>
        <taxon>Streptophyta</taxon>
        <taxon>Embryophyta</taxon>
        <taxon>Tracheophyta</taxon>
        <taxon>Spermatophyta</taxon>
        <taxon>Magnoliopsida</taxon>
        <taxon>eudicotyledons</taxon>
        <taxon>Gunneridae</taxon>
        <taxon>Pentapetalae</taxon>
        <taxon>rosids</taxon>
        <taxon>fabids</taxon>
        <taxon>Fabales</taxon>
        <taxon>Fabaceae</taxon>
        <taxon>Papilionoideae</taxon>
        <taxon>50 kb inversion clade</taxon>
        <taxon>dalbergioids sensu lato</taxon>
        <taxon>Dalbergieae</taxon>
        <taxon>Pterocarpus clade</taxon>
        <taxon>Stylosanthes</taxon>
    </lineage>
</organism>
<feature type="compositionally biased region" description="Basic and acidic residues" evidence="1">
    <location>
        <begin position="183"/>
        <end position="192"/>
    </location>
</feature>
<sequence>MLDFRNELDRVSVDDFVWTPYMVPHWRVIEPGWVNEVGEVETWLAAVPIVLFMYVRFHHVDHIKRQFGSEQAVPLDPVNLDGFLRTSARGDNKWWPTELAYWYGFWRNRRRLKHQIQIVPTHYPGWPTKEYADWWAVACRRWFLSPYRLLQDPRGVPAVATQVRELIVLPHDAPACGRRARMQRPDIRRKGEGTSTSEQSDAQPGGDNGDEEAEYHREEDVPAQDQGGRTRTTQAQPRLLLRRRPRAGPVHPTGRGLR</sequence>
<gene>
    <name evidence="3" type="ORF">PIB30_043286</name>
</gene>
<evidence type="ECO:0000259" key="2">
    <source>
        <dbReference type="Pfam" id="PF10536"/>
    </source>
</evidence>
<dbReference type="Proteomes" id="UP001341840">
    <property type="component" value="Unassembled WGS sequence"/>
</dbReference>
<dbReference type="InterPro" id="IPR019557">
    <property type="entry name" value="AminoTfrase-like_pln_mobile"/>
</dbReference>
<dbReference type="PANTHER" id="PTHR46033:SF1">
    <property type="entry name" value="PROTEIN MAIN-LIKE 2"/>
    <property type="match status" value="1"/>
</dbReference>
<feature type="region of interest" description="Disordered" evidence="1">
    <location>
        <begin position="177"/>
        <end position="258"/>
    </location>
</feature>
<dbReference type="Pfam" id="PF10536">
    <property type="entry name" value="PMD"/>
    <property type="match status" value="1"/>
</dbReference>
<evidence type="ECO:0000313" key="4">
    <source>
        <dbReference type="Proteomes" id="UP001341840"/>
    </source>
</evidence>
<feature type="compositionally biased region" description="Low complexity" evidence="1">
    <location>
        <begin position="229"/>
        <end position="239"/>
    </location>
</feature>
<feature type="domain" description="Aminotransferase-like plant mobile" evidence="2">
    <location>
        <begin position="3"/>
        <end position="135"/>
    </location>
</feature>
<dbReference type="InterPro" id="IPR044824">
    <property type="entry name" value="MAIN-like"/>
</dbReference>
<keyword evidence="4" id="KW-1185">Reference proteome</keyword>
<proteinExistence type="predicted"/>
<comment type="caution">
    <text evidence="3">The sequence shown here is derived from an EMBL/GenBank/DDBJ whole genome shotgun (WGS) entry which is preliminary data.</text>
</comment>
<dbReference type="EMBL" id="JASCZI010211700">
    <property type="protein sequence ID" value="MED6196019.1"/>
    <property type="molecule type" value="Genomic_DNA"/>
</dbReference>
<reference evidence="3 4" key="1">
    <citation type="journal article" date="2023" name="Plants (Basel)">
        <title>Bridging the Gap: Combining Genomics and Transcriptomics Approaches to Understand Stylosanthes scabra, an Orphan Legume from the Brazilian Caatinga.</title>
        <authorList>
            <person name="Ferreira-Neto J.R.C."/>
            <person name="da Silva M.D."/>
            <person name="Binneck E."/>
            <person name="de Melo N.F."/>
            <person name="da Silva R.H."/>
            <person name="de Melo A.L.T.M."/>
            <person name="Pandolfi V."/>
            <person name="Bustamante F.O."/>
            <person name="Brasileiro-Vidal A.C."/>
            <person name="Benko-Iseppon A.M."/>
        </authorList>
    </citation>
    <scope>NUCLEOTIDE SEQUENCE [LARGE SCALE GENOMIC DNA]</scope>
    <source>
        <tissue evidence="3">Leaves</tissue>
    </source>
</reference>